<evidence type="ECO:0000313" key="2">
    <source>
        <dbReference type="EMBL" id="RUO45455.1"/>
    </source>
</evidence>
<feature type="signal peptide" evidence="1">
    <location>
        <begin position="1"/>
        <end position="20"/>
    </location>
</feature>
<dbReference type="AlphaFoldDB" id="A0AA94EI43"/>
<reference evidence="3" key="1">
    <citation type="journal article" date="2018" name="Front. Microbiol.">
        <title>Genome-Based Analysis Reveals the Taxonomy and Diversity of the Family Idiomarinaceae.</title>
        <authorList>
            <person name="Liu Y."/>
            <person name="Lai Q."/>
            <person name="Shao Z."/>
        </authorList>
    </citation>
    <scope>NUCLEOTIDE SEQUENCE [LARGE SCALE GENOMIC DNA]</scope>
    <source>
        <strain evidence="3">SN-14</strain>
    </source>
</reference>
<proteinExistence type="predicted"/>
<keyword evidence="1" id="KW-0732">Signal</keyword>
<feature type="chain" id="PRO_5041659915" description="Calx-beta domain-containing protein" evidence="1">
    <location>
        <begin position="21"/>
        <end position="115"/>
    </location>
</feature>
<evidence type="ECO:0000256" key="1">
    <source>
        <dbReference type="SAM" id="SignalP"/>
    </source>
</evidence>
<evidence type="ECO:0000313" key="3">
    <source>
        <dbReference type="Proteomes" id="UP000286680"/>
    </source>
</evidence>
<name>A0AA94EI43_9GAMM</name>
<sequence>MKIKTILCITSLLGSVSSVAADTYQVSTSVYSNGEWVASPVMVVEADKMSSITIGEDFSYRLTVKPNHDETADVITAVSIKGQTLNPTVTLAYDKEATIEIGSEKITLNVSKAGD</sequence>
<protein>
    <recommendedName>
        <fullName evidence="4">Calx-beta domain-containing protein</fullName>
    </recommendedName>
</protein>
<comment type="caution">
    <text evidence="2">The sequence shown here is derived from an EMBL/GenBank/DDBJ whole genome shotgun (WGS) entry which is preliminary data.</text>
</comment>
<organism evidence="2 3">
    <name type="scientific">Idiomarina aquatica</name>
    <dbReference type="NCBI Taxonomy" id="1327752"/>
    <lineage>
        <taxon>Bacteria</taxon>
        <taxon>Pseudomonadati</taxon>
        <taxon>Pseudomonadota</taxon>
        <taxon>Gammaproteobacteria</taxon>
        <taxon>Alteromonadales</taxon>
        <taxon>Idiomarinaceae</taxon>
        <taxon>Idiomarina</taxon>
    </lineage>
</organism>
<keyword evidence="3" id="KW-1185">Reference proteome</keyword>
<dbReference type="Proteomes" id="UP000286680">
    <property type="component" value="Unassembled WGS sequence"/>
</dbReference>
<gene>
    <name evidence="2" type="ORF">CWE23_05500</name>
</gene>
<evidence type="ECO:0008006" key="4">
    <source>
        <dbReference type="Google" id="ProtNLM"/>
    </source>
</evidence>
<dbReference type="RefSeq" id="WP_126819700.1">
    <property type="nucleotide sequence ID" value="NZ_PIPS01000001.1"/>
</dbReference>
<accession>A0AA94EI43</accession>
<dbReference type="EMBL" id="PIPS01000001">
    <property type="protein sequence ID" value="RUO45455.1"/>
    <property type="molecule type" value="Genomic_DNA"/>
</dbReference>